<dbReference type="GO" id="GO:0001682">
    <property type="term" value="P:tRNA 5'-leader removal"/>
    <property type="evidence" value="ECO:0007669"/>
    <property type="project" value="UniProtKB-UniRule"/>
</dbReference>
<evidence type="ECO:0000313" key="10">
    <source>
        <dbReference type="Proteomes" id="UP000076947"/>
    </source>
</evidence>
<evidence type="ECO:0000313" key="9">
    <source>
        <dbReference type="EMBL" id="OAH29688.1"/>
    </source>
</evidence>
<proteinExistence type="inferred from homology"/>
<evidence type="ECO:0000256" key="2">
    <source>
        <dbReference type="ARBA" id="ARBA00022722"/>
    </source>
</evidence>
<comment type="catalytic activity">
    <reaction evidence="6">
        <text>Endonucleolytic cleavage of RNA, removing 5'-extranucleotides from tRNA precursor.</text>
        <dbReference type="EC" id="3.1.26.5"/>
    </reaction>
</comment>
<dbReference type="GO" id="GO:0042781">
    <property type="term" value="F:3'-tRNA processing endoribonuclease activity"/>
    <property type="evidence" value="ECO:0007669"/>
    <property type="project" value="TreeGrafter"/>
</dbReference>
<dbReference type="InterPro" id="IPR020568">
    <property type="entry name" value="Ribosomal_Su5_D2-typ_SF"/>
</dbReference>
<gene>
    <name evidence="6 8" type="primary">rnpA</name>
    <name evidence="9" type="ORF">AYJ05_09855</name>
    <name evidence="8" type="ORF">HF853_10800</name>
</gene>
<keyword evidence="1 6" id="KW-0819">tRNA processing</keyword>
<dbReference type="EMBL" id="JABAFZ010000009">
    <property type="protein sequence ID" value="NME90153.1"/>
    <property type="molecule type" value="Genomic_DNA"/>
</dbReference>
<evidence type="ECO:0000313" key="8">
    <source>
        <dbReference type="EMBL" id="NME90153.1"/>
    </source>
</evidence>
<keyword evidence="10" id="KW-1185">Reference proteome</keyword>
<evidence type="ECO:0000256" key="1">
    <source>
        <dbReference type="ARBA" id="ARBA00022694"/>
    </source>
</evidence>
<dbReference type="KEGG" id="csta:CSTAT_13140"/>
<sequence>MLPTSNKLTSPTQFRRTIKRGRRVGSHTVVVHAYDTTSEAELVTTGPRFGLVVSKAVGNAVIRHRTSRRLRHVCMALADELPANLDIVIRALPPSSQASSAELEKDLRSALQRVRKKLEKSS</sequence>
<name>A0A0X8VH53_9CORY</name>
<evidence type="ECO:0000256" key="7">
    <source>
        <dbReference type="NCBIfam" id="TIGR00188"/>
    </source>
</evidence>
<dbReference type="Proteomes" id="UP000076947">
    <property type="component" value="Unassembled WGS sequence"/>
</dbReference>
<dbReference type="GO" id="GO:0030677">
    <property type="term" value="C:ribonuclease P complex"/>
    <property type="evidence" value="ECO:0007669"/>
    <property type="project" value="TreeGrafter"/>
</dbReference>
<reference evidence="10" key="2">
    <citation type="submission" date="2016-02" db="EMBL/GenBank/DDBJ databases">
        <authorList>
            <person name="Kaur G."/>
            <person name="Nair G.R."/>
            <person name="Mayilraj S."/>
        </authorList>
    </citation>
    <scope>NUCLEOTIDE SEQUENCE [LARGE SCALE GENOMIC DNA]</scope>
    <source>
        <strain evidence="10">GA-15</strain>
    </source>
</reference>
<keyword evidence="5 6" id="KW-0694">RNA-binding</keyword>
<dbReference type="EMBL" id="LSTQ01000012">
    <property type="protein sequence ID" value="OAH29688.1"/>
    <property type="molecule type" value="Genomic_DNA"/>
</dbReference>
<dbReference type="Proteomes" id="UP000544551">
    <property type="component" value="Unassembled WGS sequence"/>
</dbReference>
<dbReference type="GO" id="GO:0000049">
    <property type="term" value="F:tRNA binding"/>
    <property type="evidence" value="ECO:0007669"/>
    <property type="project" value="UniProtKB-UniRule"/>
</dbReference>
<dbReference type="InterPro" id="IPR000100">
    <property type="entry name" value="RNase_P"/>
</dbReference>
<protein>
    <recommendedName>
        <fullName evidence="6 7">Ribonuclease P protein component</fullName>
        <shortName evidence="6">RNase P protein</shortName>
        <shortName evidence="6">RNaseP protein</shortName>
        <ecNumber evidence="6 7">3.1.26.5</ecNumber>
    </recommendedName>
    <alternativeName>
        <fullName evidence="6">Protein C5</fullName>
    </alternativeName>
</protein>
<organism evidence="9 10">
    <name type="scientific">Corynebacterium stationis</name>
    <dbReference type="NCBI Taxonomy" id="1705"/>
    <lineage>
        <taxon>Bacteria</taxon>
        <taxon>Bacillati</taxon>
        <taxon>Actinomycetota</taxon>
        <taxon>Actinomycetes</taxon>
        <taxon>Mycobacteriales</taxon>
        <taxon>Corynebacteriaceae</taxon>
        <taxon>Corynebacterium</taxon>
    </lineage>
</organism>
<comment type="function">
    <text evidence="6">RNaseP catalyzes the removal of the 5'-leader sequence from pre-tRNA to produce the mature 5'-terminus. It can also cleave other RNA substrates such as 4.5S RNA. The protein component plays an auxiliary but essential role in vivo by binding to the 5'-leader sequence and broadening the substrate specificity of the ribozyme.</text>
</comment>
<evidence type="ECO:0000256" key="5">
    <source>
        <dbReference type="ARBA" id="ARBA00022884"/>
    </source>
</evidence>
<dbReference type="EC" id="3.1.26.5" evidence="6 7"/>
<dbReference type="NCBIfam" id="TIGR00188">
    <property type="entry name" value="rnpA"/>
    <property type="match status" value="1"/>
</dbReference>
<evidence type="ECO:0000256" key="4">
    <source>
        <dbReference type="ARBA" id="ARBA00022801"/>
    </source>
</evidence>
<evidence type="ECO:0000256" key="6">
    <source>
        <dbReference type="HAMAP-Rule" id="MF_00227"/>
    </source>
</evidence>
<evidence type="ECO:0000256" key="3">
    <source>
        <dbReference type="ARBA" id="ARBA00022759"/>
    </source>
</evidence>
<dbReference type="Pfam" id="PF00825">
    <property type="entry name" value="Ribonuclease_P"/>
    <property type="match status" value="1"/>
</dbReference>
<comment type="caution">
    <text evidence="9">The sequence shown here is derived from an EMBL/GenBank/DDBJ whole genome shotgun (WGS) entry which is preliminary data.</text>
</comment>
<reference evidence="9" key="1">
    <citation type="submission" date="2016-02" db="EMBL/GenBank/DDBJ databases">
        <authorList>
            <person name="Wen L."/>
            <person name="He K."/>
            <person name="Yang H."/>
        </authorList>
    </citation>
    <scope>NUCLEOTIDE SEQUENCE [LARGE SCALE GENOMIC DNA]</scope>
    <source>
        <strain evidence="9">GA-15</strain>
    </source>
</reference>
<dbReference type="STRING" id="1705.CA21670_12425"/>
<dbReference type="PANTHER" id="PTHR33992">
    <property type="entry name" value="RIBONUCLEASE P PROTEIN COMPONENT"/>
    <property type="match status" value="1"/>
</dbReference>
<accession>A0A0X8VH53</accession>
<comment type="similarity">
    <text evidence="6">Belongs to the RnpA family.</text>
</comment>
<dbReference type="OrthoDB" id="196964at2"/>
<evidence type="ECO:0000313" key="11">
    <source>
        <dbReference type="Proteomes" id="UP000544551"/>
    </source>
</evidence>
<dbReference type="AlphaFoldDB" id="A0A0X8VH53"/>
<keyword evidence="4 6" id="KW-0378">Hydrolase</keyword>
<comment type="subunit">
    <text evidence="6">Consists of a catalytic RNA component (M1 or rnpB) and a protein subunit.</text>
</comment>
<keyword evidence="2 6" id="KW-0540">Nuclease</keyword>
<dbReference type="SUPFAM" id="SSF54211">
    <property type="entry name" value="Ribosomal protein S5 domain 2-like"/>
    <property type="match status" value="1"/>
</dbReference>
<dbReference type="Gene3D" id="3.30.230.10">
    <property type="match status" value="1"/>
</dbReference>
<dbReference type="GeneID" id="78286898"/>
<dbReference type="InterPro" id="IPR014721">
    <property type="entry name" value="Ribsml_uS5_D2-typ_fold_subgr"/>
</dbReference>
<reference evidence="8 11" key="3">
    <citation type="submission" date="2020-04" db="EMBL/GenBank/DDBJ databases">
        <authorList>
            <person name="Hitch T.C.A."/>
            <person name="Wylensek D."/>
            <person name="Clavel T."/>
        </authorList>
    </citation>
    <scope>NUCLEOTIDE SEQUENCE [LARGE SCALE GENOMIC DNA]</scope>
    <source>
        <strain evidence="8 11">BL-383-APC-3D</strain>
    </source>
</reference>
<keyword evidence="3 6" id="KW-0255">Endonuclease</keyword>
<dbReference type="HAMAP" id="MF_00227">
    <property type="entry name" value="RNase_P"/>
    <property type="match status" value="1"/>
</dbReference>
<dbReference type="PANTHER" id="PTHR33992:SF1">
    <property type="entry name" value="RIBONUCLEASE P PROTEIN COMPONENT"/>
    <property type="match status" value="1"/>
</dbReference>
<dbReference type="GO" id="GO:0004526">
    <property type="term" value="F:ribonuclease P activity"/>
    <property type="evidence" value="ECO:0007669"/>
    <property type="project" value="UniProtKB-UniRule"/>
</dbReference>
<dbReference type="RefSeq" id="WP_066797230.1">
    <property type="nucleotide sequence ID" value="NZ_CAJFGC010000021.1"/>
</dbReference>